<dbReference type="SUPFAM" id="SSF52058">
    <property type="entry name" value="L domain-like"/>
    <property type="match status" value="1"/>
</dbReference>
<name>A0A8T0JPT9_PHAAN</name>
<gene>
    <name evidence="1" type="ORF">HKW66_Vig0170370</name>
</gene>
<proteinExistence type="predicted"/>
<evidence type="ECO:0000313" key="1">
    <source>
        <dbReference type="EMBL" id="KAG2380258.1"/>
    </source>
</evidence>
<dbReference type="InterPro" id="IPR052595">
    <property type="entry name" value="LRRC69/RLP"/>
</dbReference>
<organism evidence="1 2">
    <name type="scientific">Phaseolus angularis</name>
    <name type="common">Azuki bean</name>
    <name type="synonym">Vigna angularis</name>
    <dbReference type="NCBI Taxonomy" id="3914"/>
    <lineage>
        <taxon>Eukaryota</taxon>
        <taxon>Viridiplantae</taxon>
        <taxon>Streptophyta</taxon>
        <taxon>Embryophyta</taxon>
        <taxon>Tracheophyta</taxon>
        <taxon>Spermatophyta</taxon>
        <taxon>Magnoliopsida</taxon>
        <taxon>eudicotyledons</taxon>
        <taxon>Gunneridae</taxon>
        <taxon>Pentapetalae</taxon>
        <taxon>rosids</taxon>
        <taxon>fabids</taxon>
        <taxon>Fabales</taxon>
        <taxon>Fabaceae</taxon>
        <taxon>Papilionoideae</taxon>
        <taxon>50 kb inversion clade</taxon>
        <taxon>NPAAA clade</taxon>
        <taxon>indigoferoid/millettioid clade</taxon>
        <taxon>Phaseoleae</taxon>
        <taxon>Vigna</taxon>
    </lineage>
</organism>
<protein>
    <recommendedName>
        <fullName evidence="3">Leucine-rich repeat-containing N-terminal plant-type domain-containing protein</fullName>
    </recommendedName>
</protein>
<dbReference type="Proteomes" id="UP000743370">
    <property type="component" value="Unassembled WGS sequence"/>
</dbReference>
<dbReference type="PANTHER" id="PTHR48057:SF29">
    <property type="entry name" value="OS02G0609900 PROTEIN"/>
    <property type="match status" value="1"/>
</dbReference>
<comment type="caution">
    <text evidence="1">The sequence shown here is derived from an EMBL/GenBank/DDBJ whole genome shotgun (WGS) entry which is preliminary data.</text>
</comment>
<evidence type="ECO:0008006" key="3">
    <source>
        <dbReference type="Google" id="ProtNLM"/>
    </source>
</evidence>
<dbReference type="EMBL" id="JABFOF010000009">
    <property type="protein sequence ID" value="KAG2380258.1"/>
    <property type="molecule type" value="Genomic_DNA"/>
</dbReference>
<dbReference type="InterPro" id="IPR032675">
    <property type="entry name" value="LRR_dom_sf"/>
</dbReference>
<dbReference type="PANTHER" id="PTHR48057">
    <property type="entry name" value="LEUCINE-RICH REPEAT SERINE/THREONINE-PROTEIN KINASE 1"/>
    <property type="match status" value="1"/>
</dbReference>
<evidence type="ECO:0000313" key="2">
    <source>
        <dbReference type="Proteomes" id="UP000743370"/>
    </source>
</evidence>
<accession>A0A8T0JPT9</accession>
<sequence length="157" mass="17877">MYNAYLLSIYVFPSSSNPFAVILRVQFPSLYSFSYYRCHSTRSLFLECLNFLLFLARRHMRCHCHVVALNLTGLHLSKTLSADIAHLPFLSNLSLADNKFSDPIPPPLSSLSALRFLNLSNNCFNQTFLPELSRLQTLEVLNLYNNNMTDPLPMAVA</sequence>
<dbReference type="InterPro" id="IPR001611">
    <property type="entry name" value="Leu-rich_rpt"/>
</dbReference>
<dbReference type="AlphaFoldDB" id="A0A8T0JPT9"/>
<reference evidence="1 2" key="1">
    <citation type="submission" date="2020-05" db="EMBL/GenBank/DDBJ databases">
        <title>Vigna angularis (adzuki bean) Var. LongXiaoDou No. 4 denovo assembly.</title>
        <authorList>
            <person name="Xiang H."/>
        </authorList>
    </citation>
    <scope>NUCLEOTIDE SEQUENCE [LARGE SCALE GENOMIC DNA]</scope>
    <source>
        <tissue evidence="1">Leaf</tissue>
    </source>
</reference>
<dbReference type="Gene3D" id="3.80.10.10">
    <property type="entry name" value="Ribonuclease Inhibitor"/>
    <property type="match status" value="1"/>
</dbReference>
<dbReference type="Pfam" id="PF00560">
    <property type="entry name" value="LRR_1"/>
    <property type="match status" value="3"/>
</dbReference>